<keyword evidence="2" id="KW-1185">Reference proteome</keyword>
<dbReference type="GO" id="GO:0016787">
    <property type="term" value="F:hydrolase activity"/>
    <property type="evidence" value="ECO:0007669"/>
    <property type="project" value="UniProtKB-KW"/>
</dbReference>
<gene>
    <name evidence="1" type="ORF">CPter291_3341</name>
</gene>
<dbReference type="RefSeq" id="WP_062116838.1">
    <property type="nucleotide sequence ID" value="NZ_CP013236.1"/>
</dbReference>
<dbReference type="EMBL" id="CP013236">
    <property type="protein sequence ID" value="AMP15576.1"/>
    <property type="molecule type" value="Genomic_DNA"/>
</dbReference>
<keyword evidence="1" id="KW-0378">Hydrolase</keyword>
<dbReference type="SUPFAM" id="SSF109604">
    <property type="entry name" value="HD-domain/PDEase-like"/>
    <property type="match status" value="1"/>
</dbReference>
<evidence type="ECO:0000313" key="2">
    <source>
        <dbReference type="Proteomes" id="UP000074914"/>
    </source>
</evidence>
<sequence length="112" mass="12202">METAIIRGRFAELLAQKYLPRGESESLFVTGIFSLLDRLLGVEMKDVQASIKLSDQVGAALLTRAGPYGPHVALAEACELNSPLVGPLSASLKSACGKSTWRICQRWRGRRT</sequence>
<dbReference type="Proteomes" id="UP000074914">
    <property type="component" value="Chromosome"/>
</dbReference>
<name>A0ABM5Z8V9_9BURK</name>
<protein>
    <submittedName>
        <fullName evidence="1">Diguanylate phosphodiesterase metal dependent hydrolase domain protein</fullName>
    </submittedName>
</protein>
<organism evidence="1 2">
    <name type="scientific">Collimonas pratensis</name>
    <dbReference type="NCBI Taxonomy" id="279113"/>
    <lineage>
        <taxon>Bacteria</taxon>
        <taxon>Pseudomonadati</taxon>
        <taxon>Pseudomonadota</taxon>
        <taxon>Betaproteobacteria</taxon>
        <taxon>Burkholderiales</taxon>
        <taxon>Oxalobacteraceae</taxon>
        <taxon>Collimonas</taxon>
    </lineage>
</organism>
<reference evidence="1 2" key="1">
    <citation type="submission" date="2015-11" db="EMBL/GenBank/DDBJ databases">
        <title>Exploring the genomic traits of fungus-feeding bacterial genus Collimonas.</title>
        <authorList>
            <person name="Song C."/>
            <person name="Schmidt R."/>
            <person name="de Jager V."/>
            <person name="Krzyzanowska D."/>
            <person name="Jongedijk E."/>
            <person name="Cankar K."/>
            <person name="Beekwilder J."/>
            <person name="van Veen A."/>
            <person name="de Boer W."/>
            <person name="van Veen J.A."/>
            <person name="Garbeva P."/>
        </authorList>
    </citation>
    <scope>NUCLEOTIDE SEQUENCE [LARGE SCALE GENOMIC DNA]</scope>
    <source>
        <strain evidence="1 2">Ter291</strain>
    </source>
</reference>
<accession>A0ABM5Z8V9</accession>
<proteinExistence type="predicted"/>
<evidence type="ECO:0000313" key="1">
    <source>
        <dbReference type="EMBL" id="AMP15576.1"/>
    </source>
</evidence>